<dbReference type="Proteomes" id="UP000235387">
    <property type="component" value="Unassembled WGS sequence"/>
</dbReference>
<proteinExistence type="predicted"/>
<organism evidence="2 3">
    <name type="scientific">Enterovibrio norvegicus</name>
    <dbReference type="NCBI Taxonomy" id="188144"/>
    <lineage>
        <taxon>Bacteria</taxon>
        <taxon>Pseudomonadati</taxon>
        <taxon>Pseudomonadota</taxon>
        <taxon>Gammaproteobacteria</taxon>
        <taxon>Vibrionales</taxon>
        <taxon>Vibrionaceae</taxon>
        <taxon>Enterovibrio</taxon>
    </lineage>
</organism>
<dbReference type="AlphaFoldDB" id="A0A2N7LCV2"/>
<feature type="region of interest" description="Disordered" evidence="1">
    <location>
        <begin position="24"/>
        <end position="59"/>
    </location>
</feature>
<evidence type="ECO:0000313" key="3">
    <source>
        <dbReference type="Proteomes" id="UP000235387"/>
    </source>
</evidence>
<sequence length="100" mass="11440">MVITVPITLRKAIELQSPKYNEGVKRAQRQDHHCYKRRSESALGEGKINRDRKTKAKKDRPLEATWPFTEVISKYAINLIGKRFSVVHHFGAILLPISSA</sequence>
<protein>
    <submittedName>
        <fullName evidence="2">Uncharacterized protein</fullName>
    </submittedName>
</protein>
<comment type="caution">
    <text evidence="2">The sequence shown here is derived from an EMBL/GenBank/DDBJ whole genome shotgun (WGS) entry which is preliminary data.</text>
</comment>
<evidence type="ECO:0000313" key="2">
    <source>
        <dbReference type="EMBL" id="PMN93166.1"/>
    </source>
</evidence>
<accession>A0A2N7LCV2</accession>
<evidence type="ECO:0000256" key="1">
    <source>
        <dbReference type="SAM" id="MobiDB-lite"/>
    </source>
</evidence>
<gene>
    <name evidence="2" type="ORF">BCT23_13740</name>
</gene>
<reference evidence="3" key="1">
    <citation type="submission" date="2016-07" db="EMBL/GenBank/DDBJ databases">
        <title>Nontailed viruses are major unrecognized killers of bacteria in the ocean.</title>
        <authorList>
            <person name="Kauffman K."/>
            <person name="Hussain F."/>
            <person name="Yang J."/>
            <person name="Arevalo P."/>
            <person name="Brown J."/>
            <person name="Cutler M."/>
            <person name="Kelly L."/>
            <person name="Polz M.F."/>
        </authorList>
    </citation>
    <scope>NUCLEOTIDE SEQUENCE [LARGE SCALE GENOMIC DNA]</scope>
    <source>
        <strain evidence="3">10N.261.45.A10</strain>
    </source>
</reference>
<feature type="compositionally biased region" description="Basic and acidic residues" evidence="1">
    <location>
        <begin position="24"/>
        <end position="40"/>
    </location>
</feature>
<name>A0A2N7LCV2_9GAMM</name>
<dbReference type="EMBL" id="MDAL01000015">
    <property type="protein sequence ID" value="PMN93166.1"/>
    <property type="molecule type" value="Genomic_DNA"/>
</dbReference>